<dbReference type="Proteomes" id="UP001597314">
    <property type="component" value="Unassembled WGS sequence"/>
</dbReference>
<protein>
    <submittedName>
        <fullName evidence="1">BrnA antitoxin family protein</fullName>
    </submittedName>
</protein>
<dbReference type="EMBL" id="JBHUIW010000019">
    <property type="protein sequence ID" value="MFD2183637.1"/>
    <property type="molecule type" value="Genomic_DNA"/>
</dbReference>
<sequence>MKGKTDIERLRGISDAEIEASMAGDADWDGLHDIDWSQAELTIPGKKTAISIRLDDDVLAFFKGEGPGYQRRINAVLRSYMEQTAKAKRAGE</sequence>
<accession>A0ABW5ANJ0</accession>
<reference evidence="2" key="1">
    <citation type="journal article" date="2019" name="Int. J. Syst. Evol. Microbiol.">
        <title>The Global Catalogue of Microorganisms (GCM) 10K type strain sequencing project: providing services to taxonomists for standard genome sequencing and annotation.</title>
        <authorList>
            <consortium name="The Broad Institute Genomics Platform"/>
            <consortium name="The Broad Institute Genome Sequencing Center for Infectious Disease"/>
            <person name="Wu L."/>
            <person name="Ma J."/>
        </authorList>
    </citation>
    <scope>NUCLEOTIDE SEQUENCE [LARGE SCALE GENOMIC DNA]</scope>
    <source>
        <strain evidence="2">CGMCC 1.6774</strain>
    </source>
</reference>
<keyword evidence="2" id="KW-1185">Reference proteome</keyword>
<organism evidence="1 2">
    <name type="scientific">Rhodoplanes azumiensis</name>
    <dbReference type="NCBI Taxonomy" id="1897628"/>
    <lineage>
        <taxon>Bacteria</taxon>
        <taxon>Pseudomonadati</taxon>
        <taxon>Pseudomonadota</taxon>
        <taxon>Alphaproteobacteria</taxon>
        <taxon>Hyphomicrobiales</taxon>
        <taxon>Nitrobacteraceae</taxon>
        <taxon>Rhodoplanes</taxon>
    </lineage>
</organism>
<proteinExistence type="predicted"/>
<dbReference type="InterPro" id="IPR025528">
    <property type="entry name" value="BrnA_antitoxin"/>
</dbReference>
<name>A0ABW5ANJ0_9BRAD</name>
<evidence type="ECO:0000313" key="2">
    <source>
        <dbReference type="Proteomes" id="UP001597314"/>
    </source>
</evidence>
<comment type="caution">
    <text evidence="1">The sequence shown here is derived from an EMBL/GenBank/DDBJ whole genome shotgun (WGS) entry which is preliminary data.</text>
</comment>
<evidence type="ECO:0000313" key="1">
    <source>
        <dbReference type="EMBL" id="MFD2183637.1"/>
    </source>
</evidence>
<dbReference type="RefSeq" id="WP_378478792.1">
    <property type="nucleotide sequence ID" value="NZ_JBHUIW010000019.1"/>
</dbReference>
<dbReference type="Pfam" id="PF14384">
    <property type="entry name" value="BrnA_antitoxin"/>
    <property type="match status" value="1"/>
</dbReference>
<gene>
    <name evidence="1" type="ORF">ACFSOX_15890</name>
</gene>